<dbReference type="STRING" id="1093900.A0A507AJ68"/>
<dbReference type="SUPFAM" id="SSF56784">
    <property type="entry name" value="HAD-like"/>
    <property type="match status" value="1"/>
</dbReference>
<dbReference type="Gene3D" id="1.10.150.240">
    <property type="entry name" value="Putative phosphatase, domain 2"/>
    <property type="match status" value="1"/>
</dbReference>
<dbReference type="InterPro" id="IPR036291">
    <property type="entry name" value="NAD(P)-bd_dom_sf"/>
</dbReference>
<dbReference type="RefSeq" id="XP_030992026.1">
    <property type="nucleotide sequence ID" value="XM_031143606.1"/>
</dbReference>
<gene>
    <name evidence="1" type="ORF">E0L32_008720</name>
</gene>
<dbReference type="OrthoDB" id="1933717at2759"/>
<dbReference type="PRINTS" id="PR00081">
    <property type="entry name" value="GDHRDH"/>
</dbReference>
<proteinExistence type="predicted"/>
<dbReference type="InterPro" id="IPR036412">
    <property type="entry name" value="HAD-like_sf"/>
</dbReference>
<protein>
    <submittedName>
        <fullName evidence="1">Uncharacterized protein</fullName>
    </submittedName>
</protein>
<evidence type="ECO:0000313" key="2">
    <source>
        <dbReference type="Proteomes" id="UP000319257"/>
    </source>
</evidence>
<dbReference type="Pfam" id="PF13419">
    <property type="entry name" value="HAD_2"/>
    <property type="match status" value="1"/>
</dbReference>
<reference evidence="1 2" key="1">
    <citation type="submission" date="2019-06" db="EMBL/GenBank/DDBJ databases">
        <title>Draft genome sequence of the filamentous fungus Phialemoniopsis curvata isolated from diesel fuel.</title>
        <authorList>
            <person name="Varaljay V.A."/>
            <person name="Lyon W.J."/>
            <person name="Crouch A.L."/>
            <person name="Drake C.E."/>
            <person name="Hollomon J.M."/>
            <person name="Nadeau L.J."/>
            <person name="Nunn H.S."/>
            <person name="Stevenson B.S."/>
            <person name="Bojanowski C.L."/>
            <person name="Crookes-Goodson W.J."/>
        </authorList>
    </citation>
    <scope>NUCLEOTIDE SEQUENCE [LARGE SCALE GENOMIC DNA]</scope>
    <source>
        <strain evidence="1 2">D216</strain>
    </source>
</reference>
<dbReference type="NCBIfam" id="TIGR01509">
    <property type="entry name" value="HAD-SF-IA-v3"/>
    <property type="match status" value="1"/>
</dbReference>
<dbReference type="Gene3D" id="3.40.50.720">
    <property type="entry name" value="NAD(P)-binding Rossmann-like Domain"/>
    <property type="match status" value="1"/>
</dbReference>
<dbReference type="GeneID" id="41976167"/>
<sequence length="519" mass="57103">MDGLLLNTEDIYTLCANIVLARHGRPNLPWSVKAKLMGVPGGSTGDSFHEWANLPIPREQYKLEQFEEHKKHFPECMPLPGAEALLEHLNAARNVDDRKVEVALATSSARQNFDLKIRQPESVKLMSHFPEGRRILGDDPRVKKGRGKPAPDIYLLALETINASLEEGEPRISPSECLVFEDSVPGVEAGRRAGMRVVWVPHEGLANELKGKETEVLAGRVGLVKIGDEHQLGQLDDGWAEQRPSLSEIVRANISEIRTSNSKVVLCTGANQGLGYSILKIAGLRHSDYTYILCSRNLAKGKDAADQLKEDGVSAKVDVLELDATKDEHIEQAVAYVDKTYGKLDVLVNNAGILGPFPKKDESLQTVRSRYDLLLSVNLASVAVVTYAFTPLLHKSADPKVISISSGLGSIQLSLTTKMGRFPPYGATKIGLNGLMVHLQVAENDRVEAGGQEAEPACIRHYVCAPGALRTAFSGFKDGLRDPDRGAEVVVRLLEDDKGKYEGGSYWEFEEDEMRRRPW</sequence>
<dbReference type="InterPro" id="IPR023214">
    <property type="entry name" value="HAD_sf"/>
</dbReference>
<evidence type="ECO:0000313" key="1">
    <source>
        <dbReference type="EMBL" id="TPX10315.1"/>
    </source>
</evidence>
<dbReference type="InterPro" id="IPR006439">
    <property type="entry name" value="HAD-SF_hydro_IA"/>
</dbReference>
<dbReference type="PANTHER" id="PTHR18901:SF42">
    <property type="entry name" value="SUPERFAMILY HYDROLASE, PUTATIVE-RELATED"/>
    <property type="match status" value="1"/>
</dbReference>
<keyword evidence="2" id="KW-1185">Reference proteome</keyword>
<dbReference type="Gene3D" id="3.40.50.1000">
    <property type="entry name" value="HAD superfamily/HAD-like"/>
    <property type="match status" value="1"/>
</dbReference>
<dbReference type="PANTHER" id="PTHR18901">
    <property type="entry name" value="2-DEOXYGLUCOSE-6-PHOSPHATE PHOSPHATASE 2"/>
    <property type="match status" value="1"/>
</dbReference>
<dbReference type="GO" id="GO:0016791">
    <property type="term" value="F:phosphatase activity"/>
    <property type="evidence" value="ECO:0007669"/>
    <property type="project" value="TreeGrafter"/>
</dbReference>
<dbReference type="InterPro" id="IPR041492">
    <property type="entry name" value="HAD_2"/>
</dbReference>
<dbReference type="EMBL" id="SKBQ01000059">
    <property type="protein sequence ID" value="TPX10315.1"/>
    <property type="molecule type" value="Genomic_DNA"/>
</dbReference>
<dbReference type="InterPro" id="IPR023198">
    <property type="entry name" value="PGP-like_dom2"/>
</dbReference>
<dbReference type="Proteomes" id="UP000319257">
    <property type="component" value="Unassembled WGS sequence"/>
</dbReference>
<dbReference type="InParanoid" id="A0A507AJ68"/>
<dbReference type="InterPro" id="IPR002347">
    <property type="entry name" value="SDR_fam"/>
</dbReference>
<organism evidence="1 2">
    <name type="scientific">Thyridium curvatum</name>
    <dbReference type="NCBI Taxonomy" id="1093900"/>
    <lineage>
        <taxon>Eukaryota</taxon>
        <taxon>Fungi</taxon>
        <taxon>Dikarya</taxon>
        <taxon>Ascomycota</taxon>
        <taxon>Pezizomycotina</taxon>
        <taxon>Sordariomycetes</taxon>
        <taxon>Sordariomycetidae</taxon>
        <taxon>Thyridiales</taxon>
        <taxon>Thyridiaceae</taxon>
        <taxon>Thyridium</taxon>
    </lineage>
</organism>
<dbReference type="FunFam" id="1.10.150.240:FF:000001">
    <property type="entry name" value="Haloacid dehalogenase-like hydrolase domain"/>
    <property type="match status" value="1"/>
</dbReference>
<accession>A0A507AJ68</accession>
<comment type="caution">
    <text evidence="1">The sequence shown here is derived from an EMBL/GenBank/DDBJ whole genome shotgun (WGS) entry which is preliminary data.</text>
</comment>
<dbReference type="Pfam" id="PF00106">
    <property type="entry name" value="adh_short"/>
    <property type="match status" value="1"/>
</dbReference>
<dbReference type="AlphaFoldDB" id="A0A507AJ68"/>
<name>A0A507AJ68_9PEZI</name>
<dbReference type="SUPFAM" id="SSF51735">
    <property type="entry name" value="NAD(P)-binding Rossmann-fold domains"/>
    <property type="match status" value="1"/>
</dbReference>